<evidence type="ECO:0000313" key="2">
    <source>
        <dbReference type="Proteomes" id="UP001206983"/>
    </source>
</evidence>
<gene>
    <name evidence="1" type="ORF">PV02_06695</name>
</gene>
<dbReference type="RefSeq" id="WP_256622623.1">
    <property type="nucleotide sequence ID" value="NZ_JTEO01000004.1"/>
</dbReference>
<dbReference type="Proteomes" id="UP001206983">
    <property type="component" value="Unassembled WGS sequence"/>
</dbReference>
<name>A0AAE3KXG2_9EURY</name>
<dbReference type="AlphaFoldDB" id="A0AAE3KXG2"/>
<accession>A0AAE3KXG2</accession>
<organism evidence="1 2">
    <name type="scientific">Methanolobus chelungpuianus</name>
    <dbReference type="NCBI Taxonomy" id="502115"/>
    <lineage>
        <taxon>Archaea</taxon>
        <taxon>Methanobacteriati</taxon>
        <taxon>Methanobacteriota</taxon>
        <taxon>Stenosarchaea group</taxon>
        <taxon>Methanomicrobia</taxon>
        <taxon>Methanosarcinales</taxon>
        <taxon>Methanosarcinaceae</taxon>
        <taxon>Methanolobus</taxon>
    </lineage>
</organism>
<comment type="caution">
    <text evidence="1">The sequence shown here is derived from an EMBL/GenBank/DDBJ whole genome shotgun (WGS) entry which is preliminary data.</text>
</comment>
<sequence length="98" mass="11784">MSLEWKDPAERPTLRVIKKPEFIPVDNGVSETRFPLQDNASAYSMKEAADLHRRRIRRFHHLGFRDHIQACSNCGYMICRCADRERRKEIEAKRRRWQ</sequence>
<reference evidence="1 2" key="1">
    <citation type="journal article" date="2011" name="Appl. Environ. Microbiol.">
        <title>Methanogenic archaea isolated from Taiwan's Chelungpu fault.</title>
        <authorList>
            <person name="Wu S.Y."/>
            <person name="Lai M.C."/>
        </authorList>
    </citation>
    <scope>NUCLEOTIDE SEQUENCE [LARGE SCALE GENOMIC DNA]</scope>
    <source>
        <strain evidence="1 2">St545Mb</strain>
    </source>
</reference>
<dbReference type="EMBL" id="JTEO01000004">
    <property type="protein sequence ID" value="MCQ6962782.1"/>
    <property type="molecule type" value="Genomic_DNA"/>
</dbReference>
<protein>
    <submittedName>
        <fullName evidence="1">Uncharacterized protein</fullName>
    </submittedName>
</protein>
<keyword evidence="2" id="KW-1185">Reference proteome</keyword>
<evidence type="ECO:0000313" key="1">
    <source>
        <dbReference type="EMBL" id="MCQ6962782.1"/>
    </source>
</evidence>
<proteinExistence type="predicted"/>